<evidence type="ECO:0000313" key="3">
    <source>
        <dbReference type="EMBL" id="CAK8694709.1"/>
    </source>
</evidence>
<feature type="coiled-coil region" evidence="1">
    <location>
        <begin position="599"/>
        <end position="669"/>
    </location>
</feature>
<name>A0ABP0GVN8_CLALP</name>
<evidence type="ECO:0000256" key="2">
    <source>
        <dbReference type="SAM" id="MobiDB-lite"/>
    </source>
</evidence>
<dbReference type="PANTHER" id="PTHR37476:SF1">
    <property type="entry name" value="COILED-COIL DOMAIN-CONTAINING PROTEIN 171"/>
    <property type="match status" value="1"/>
</dbReference>
<sequence length="1309" mass="150248">MSDRPQQIGHPLKSSSMTSSYRPTENRYLGDETNAFIKQLQQQLENIRSENHDLMENTAQLQKKINQLQEEKVTMSNNFNRENASLQAAVAQVQAQVERGEATRQSLEYELAVSKKRSVEIMRNNTHKEVTLSKQNIILSDEKSSLELHLGEMENELALARKVTAENETRIAFLEDDKKQLESNSVAAEAILRAENDKLANQIEDLSYQKEQISSKLDDAKECLIKQEEDLRRTVTDLQISMEREQRVRHDLDEITQRAHSLEESVEAERAAHLESKFNSEIIQLKHQEFQELLEKERDSSDNLKQEVEEANMQIEQLEKQLEYEKRHTNNAQEKLDKSEQVFADVRKKLDQELTVKSHLIEEMTGKLDEHEQHLEQLKQELSKARKRQIFLEETYGGNVRELELLLDNFCLDSCRGISTKSKGKEKSKSSKKDLTDHPKTVLEELRKTLFAYQKRISDLEHEVDNRISAERQTQKDCNTFRDLALTREKSLQLAQQELAQNNQELENIRAQHVEYERESGKTFQDLKDVTTDLQQQTERCHRLEEKVNAVQERHSNEIEVHIGYLRELHHVVCNTSGEKNALNRFTWSDLSVTLREALDTLVNMYQRSKDKVKQLETSCQEMERSISELQRAHESSVDRLAERCRERDDEAGRQRKQLEQHYEALLAEMHARTQKTQSLCDEAWERVRSNDGVHDGLQAECAQLRGENSNLQQERKSLACACAILFGALYPTLRARDELVQQRSLLVRINNDGEACKQKMRLLVDTLNEEMRKPKEKARMPVAVKSFSAIHPLIRFRVAVVCVLAARRLRLFTEESNVPMFTCNESAISSSRIIVVAGKGEKKTPRMKSKSDVPIQSRSDAAVDWLSNNHVIHSVRDATCGVVDAVAKNKGDTSGYMSRAVAKTAKNAFLNLMEATYTHFPSYTVDARNIIRERTSLCRVLADGLDRIIHRAGLQQVVNLFSVEHSFSALQRHLLTFTERLHAAEVEKRSLRNNELNLRTSLEQLNICKVELEKKEEKMKKLKEKEKELVARGRFDGVCAELSAALEREKRAQGLLHEQNDKLQEMSQKFEEQCTDGAERDVTLTQAVSSLTEVKMELKRCTHAKRQLEKQLDRLQHDRNTLNHQVDDAKKALKKAAVEKTTIANYFATLEKTLQYADDEEISSKLQKQGQEIGKGGPGMKAAQRAVESFVRVQSSAIGRINNLESQIASYRSHITSLKRELHNVCQRENENTPDYDLGCYPTKDDSQYTRSQTLLSSTPYGGPSEFIPLQGEIVHQASFENGLSSTHRISDPTTDKAIRDLTNTYGV</sequence>
<reference evidence="3 4" key="1">
    <citation type="submission" date="2024-02" db="EMBL/GenBank/DDBJ databases">
        <authorList>
            <person name="Daric V."/>
            <person name="Darras S."/>
        </authorList>
    </citation>
    <scope>NUCLEOTIDE SEQUENCE [LARGE SCALE GENOMIC DNA]</scope>
</reference>
<organism evidence="3 4">
    <name type="scientific">Clavelina lepadiformis</name>
    <name type="common">Light-bulb sea squirt</name>
    <name type="synonym">Ascidia lepadiformis</name>
    <dbReference type="NCBI Taxonomy" id="159417"/>
    <lineage>
        <taxon>Eukaryota</taxon>
        <taxon>Metazoa</taxon>
        <taxon>Chordata</taxon>
        <taxon>Tunicata</taxon>
        <taxon>Ascidiacea</taxon>
        <taxon>Aplousobranchia</taxon>
        <taxon>Clavelinidae</taxon>
        <taxon>Clavelina</taxon>
    </lineage>
</organism>
<evidence type="ECO:0000313" key="4">
    <source>
        <dbReference type="Proteomes" id="UP001642483"/>
    </source>
</evidence>
<feature type="coiled-coil region" evidence="1">
    <location>
        <begin position="164"/>
        <end position="216"/>
    </location>
</feature>
<keyword evidence="1" id="KW-0175">Coiled coil</keyword>
<feature type="coiled-coil region" evidence="1">
    <location>
        <begin position="37"/>
        <end position="110"/>
    </location>
</feature>
<dbReference type="PANTHER" id="PTHR37476">
    <property type="entry name" value="COILED-COIL DOMAIN-CONTAINING PROTEIN 171"/>
    <property type="match status" value="1"/>
</dbReference>
<feature type="region of interest" description="Disordered" evidence="2">
    <location>
        <begin position="1"/>
        <end position="26"/>
    </location>
</feature>
<feature type="coiled-coil region" evidence="1">
    <location>
        <begin position="999"/>
        <end position="1140"/>
    </location>
</feature>
<dbReference type="Proteomes" id="UP001642483">
    <property type="component" value="Unassembled WGS sequence"/>
</dbReference>
<accession>A0ABP0GVN8</accession>
<feature type="coiled-coil region" evidence="1">
    <location>
        <begin position="361"/>
        <end position="395"/>
    </location>
</feature>
<keyword evidence="4" id="KW-1185">Reference proteome</keyword>
<proteinExistence type="predicted"/>
<feature type="coiled-coil region" evidence="1">
    <location>
        <begin position="252"/>
        <end position="335"/>
    </location>
</feature>
<feature type="coiled-coil region" evidence="1">
    <location>
        <begin position="489"/>
        <end position="554"/>
    </location>
</feature>
<feature type="coiled-coil region" evidence="1">
    <location>
        <begin position="695"/>
        <end position="722"/>
    </location>
</feature>
<dbReference type="EMBL" id="CAWYQH010000141">
    <property type="protein sequence ID" value="CAK8694709.1"/>
    <property type="molecule type" value="Genomic_DNA"/>
</dbReference>
<feature type="compositionally biased region" description="Polar residues" evidence="2">
    <location>
        <begin position="13"/>
        <end position="23"/>
    </location>
</feature>
<evidence type="ECO:0000256" key="1">
    <source>
        <dbReference type="SAM" id="Coils"/>
    </source>
</evidence>
<comment type="caution">
    <text evidence="3">The sequence shown here is derived from an EMBL/GenBank/DDBJ whole genome shotgun (WGS) entry which is preliminary data.</text>
</comment>
<gene>
    <name evidence="3" type="ORF">CVLEPA_LOCUS28055</name>
</gene>
<protein>
    <submittedName>
        <fullName evidence="3">Uncharacterized protein</fullName>
    </submittedName>
</protein>